<accession>A0A034W5U6</accession>
<organism evidence="1">
    <name type="scientific">Bactrocera dorsalis</name>
    <name type="common">Oriental fruit fly</name>
    <name type="synonym">Dacus dorsalis</name>
    <dbReference type="NCBI Taxonomy" id="27457"/>
    <lineage>
        <taxon>Eukaryota</taxon>
        <taxon>Metazoa</taxon>
        <taxon>Ecdysozoa</taxon>
        <taxon>Arthropoda</taxon>
        <taxon>Hexapoda</taxon>
        <taxon>Insecta</taxon>
        <taxon>Pterygota</taxon>
        <taxon>Neoptera</taxon>
        <taxon>Endopterygota</taxon>
        <taxon>Diptera</taxon>
        <taxon>Brachycera</taxon>
        <taxon>Muscomorpha</taxon>
        <taxon>Tephritoidea</taxon>
        <taxon>Tephritidae</taxon>
        <taxon>Bactrocera</taxon>
        <taxon>Bactrocera</taxon>
    </lineage>
</organism>
<dbReference type="OrthoDB" id="3205605at2759"/>
<dbReference type="AlphaFoldDB" id="A0A034W5U6"/>
<reference evidence="1" key="1">
    <citation type="journal article" date="2014" name="BMC Genomics">
        <title>Characterizing the developmental transcriptome of the oriental fruit fly, Bactrocera dorsalis (Diptera: Tephritidae) through comparative genomic analysis with Drosophila melanogaster utilizing modENCODE datasets.</title>
        <authorList>
            <person name="Geib S.M."/>
            <person name="Calla B."/>
            <person name="Hall B."/>
            <person name="Hou S."/>
            <person name="Manoukis N.C."/>
        </authorList>
    </citation>
    <scope>NUCLEOTIDE SEQUENCE</scope>
    <source>
        <strain evidence="1">Punador</strain>
    </source>
</reference>
<protein>
    <submittedName>
        <fullName evidence="1">Uncharacterized protein</fullName>
    </submittedName>
</protein>
<proteinExistence type="predicted"/>
<name>A0A034W5U6_BACDO</name>
<evidence type="ECO:0000313" key="1">
    <source>
        <dbReference type="EMBL" id="JAC49138.1"/>
    </source>
</evidence>
<sequence length="149" mass="17165">MQLCRSPDIRTFLEIALPAAYSKRDSVDRVTLPTTSISKQDVSITAPETVVNGRKPQIIATQNFLPPEIEELPHEAKDVLKRLLEVEPKQRLRSVLSLQKIALYKNFKIYSEYLLNLRPIDMISPDDIAAFTQDPEDDNSWAEKQFYKF</sequence>
<dbReference type="EMBL" id="GAKP01009814">
    <property type="protein sequence ID" value="JAC49138.1"/>
    <property type="molecule type" value="Transcribed_RNA"/>
</dbReference>